<feature type="transmembrane region" description="Helical" evidence="1">
    <location>
        <begin position="211"/>
        <end position="230"/>
    </location>
</feature>
<dbReference type="STRING" id="155974.SAMN04487818_11529"/>
<dbReference type="AlphaFoldDB" id="A0A1H9XHM5"/>
<feature type="transmembrane region" description="Helical" evidence="1">
    <location>
        <begin position="128"/>
        <end position="147"/>
    </location>
</feature>
<gene>
    <name evidence="2" type="ORF">SAMN04487818_11529</name>
</gene>
<reference evidence="3" key="1">
    <citation type="submission" date="2016-10" db="EMBL/GenBank/DDBJ databases">
        <authorList>
            <person name="Varghese N."/>
            <person name="Submissions S."/>
        </authorList>
    </citation>
    <scope>NUCLEOTIDE SEQUENCE [LARGE SCALE GENOMIC DNA]</scope>
    <source>
        <strain evidence="3">DSM 44260</strain>
    </source>
</reference>
<keyword evidence="1" id="KW-0472">Membrane</keyword>
<feature type="transmembrane region" description="Helical" evidence="1">
    <location>
        <begin position="38"/>
        <end position="58"/>
    </location>
</feature>
<feature type="transmembrane region" description="Helical" evidence="1">
    <location>
        <begin position="102"/>
        <end position="122"/>
    </location>
</feature>
<feature type="transmembrane region" description="Helical" evidence="1">
    <location>
        <begin position="70"/>
        <end position="90"/>
    </location>
</feature>
<feature type="transmembrane region" description="Helical" evidence="1">
    <location>
        <begin position="237"/>
        <end position="256"/>
    </location>
</feature>
<evidence type="ECO:0000256" key="1">
    <source>
        <dbReference type="SAM" id="Phobius"/>
    </source>
</evidence>
<evidence type="ECO:0000313" key="3">
    <source>
        <dbReference type="Proteomes" id="UP000199051"/>
    </source>
</evidence>
<dbReference type="EMBL" id="FOGI01000015">
    <property type="protein sequence ID" value="SES45153.1"/>
    <property type="molecule type" value="Genomic_DNA"/>
</dbReference>
<name>A0A1H9XHM5_9PSEU</name>
<feature type="transmembrane region" description="Helical" evidence="1">
    <location>
        <begin position="268"/>
        <end position="294"/>
    </location>
</feature>
<sequence length="337" mass="35367">MVLMRQTSTGAEMALAVHDAIQTAGHAPPALRGGRAPYVLSGVLALAATAAAGLSVSYPDVLGGNPAGNGNLHGTALAVLSFGLPALIAAMSLTAKGSTRAFVVWLGTLGYLLYQAVLLCFATPLNNLFLVYLLFLGLSLWSIATLLRATDLRAFATRVAPTLPIRWVAGFTLGLVAVNSAAWLGRIVPAVLGPTPRSLLDGTDLLTNPVYVQDLAVWLPLAATAAVVALRRGPWGTLVTGSMLAMYVLECLSIAVDQWFGAHADPTSPIASAAMTPVFAVAAALIAVPLALYLRHVDRRPTAVPNGALRRRDRDLRRAAVAKVRAEARRFTARRGP</sequence>
<proteinExistence type="predicted"/>
<keyword evidence="1" id="KW-1133">Transmembrane helix</keyword>
<keyword evidence="1" id="KW-0812">Transmembrane</keyword>
<feature type="transmembrane region" description="Helical" evidence="1">
    <location>
        <begin position="167"/>
        <end position="191"/>
    </location>
</feature>
<organism evidence="2 3">
    <name type="scientific">Actinokineospora terrae</name>
    <dbReference type="NCBI Taxonomy" id="155974"/>
    <lineage>
        <taxon>Bacteria</taxon>
        <taxon>Bacillati</taxon>
        <taxon>Actinomycetota</taxon>
        <taxon>Actinomycetes</taxon>
        <taxon>Pseudonocardiales</taxon>
        <taxon>Pseudonocardiaceae</taxon>
        <taxon>Actinokineospora</taxon>
    </lineage>
</organism>
<dbReference type="Proteomes" id="UP000199051">
    <property type="component" value="Unassembled WGS sequence"/>
</dbReference>
<accession>A0A1H9XHM5</accession>
<protein>
    <submittedName>
        <fullName evidence="2">Uncharacterized protein</fullName>
    </submittedName>
</protein>
<evidence type="ECO:0000313" key="2">
    <source>
        <dbReference type="EMBL" id="SES45153.1"/>
    </source>
</evidence>
<keyword evidence="3" id="KW-1185">Reference proteome</keyword>